<dbReference type="PROSITE" id="PS00866">
    <property type="entry name" value="CPSASE_1"/>
    <property type="match status" value="1"/>
</dbReference>
<evidence type="ECO:0000256" key="2">
    <source>
        <dbReference type="ARBA" id="ARBA00013263"/>
    </source>
</evidence>
<dbReference type="InterPro" id="IPR005482">
    <property type="entry name" value="Biotin_COase_C"/>
</dbReference>
<evidence type="ECO:0000256" key="1">
    <source>
        <dbReference type="ARBA" id="ARBA00003761"/>
    </source>
</evidence>
<feature type="domain" description="Biotin carboxylation" evidence="9">
    <location>
        <begin position="3"/>
        <end position="442"/>
    </location>
</feature>
<proteinExistence type="predicted"/>
<dbReference type="EMBL" id="JAHEPS010000012">
    <property type="protein sequence ID" value="MBT1446412.1"/>
    <property type="molecule type" value="Genomic_DNA"/>
</dbReference>
<dbReference type="PROSITE" id="PS50979">
    <property type="entry name" value="BC"/>
    <property type="match status" value="1"/>
</dbReference>
<keyword evidence="5 7" id="KW-0067">ATP-binding</keyword>
<dbReference type="GO" id="GO:0003989">
    <property type="term" value="F:acetyl-CoA carboxylase activity"/>
    <property type="evidence" value="ECO:0007669"/>
    <property type="project" value="UniProtKB-EC"/>
</dbReference>
<dbReference type="Pfam" id="PF00289">
    <property type="entry name" value="Biotin_carb_N"/>
    <property type="match status" value="1"/>
</dbReference>
<dbReference type="Gene3D" id="3.30.470.20">
    <property type="entry name" value="ATP-grasp fold, B domain"/>
    <property type="match status" value="1"/>
</dbReference>
<dbReference type="PANTHER" id="PTHR48095">
    <property type="entry name" value="PYRUVATE CARBOXYLASE SUBUNIT A"/>
    <property type="match status" value="1"/>
</dbReference>
<evidence type="ECO:0000256" key="6">
    <source>
        <dbReference type="ARBA" id="ARBA00048600"/>
    </source>
</evidence>
<organism evidence="10 11">
    <name type="scientific">Shewanella jiangmenensis</name>
    <dbReference type="NCBI Taxonomy" id="2837387"/>
    <lineage>
        <taxon>Bacteria</taxon>
        <taxon>Pseudomonadati</taxon>
        <taxon>Pseudomonadota</taxon>
        <taxon>Gammaproteobacteria</taxon>
        <taxon>Alteromonadales</taxon>
        <taxon>Shewanellaceae</taxon>
        <taxon>Shewanella</taxon>
    </lineage>
</organism>
<keyword evidence="3 10" id="KW-0436">Ligase</keyword>
<evidence type="ECO:0000259" key="8">
    <source>
        <dbReference type="PROSITE" id="PS50975"/>
    </source>
</evidence>
<dbReference type="InterPro" id="IPR005481">
    <property type="entry name" value="BC-like_N"/>
</dbReference>
<dbReference type="InterPro" id="IPR011761">
    <property type="entry name" value="ATP-grasp"/>
</dbReference>
<dbReference type="PROSITE" id="PS50975">
    <property type="entry name" value="ATP_GRASP"/>
    <property type="match status" value="1"/>
</dbReference>
<evidence type="ECO:0000259" key="9">
    <source>
        <dbReference type="PROSITE" id="PS50979"/>
    </source>
</evidence>
<dbReference type="PANTHER" id="PTHR48095:SF2">
    <property type="entry name" value="BIOTIN CARBOXYLASE, CHLOROPLASTIC"/>
    <property type="match status" value="1"/>
</dbReference>
<evidence type="ECO:0000313" key="11">
    <source>
        <dbReference type="Proteomes" id="UP001195903"/>
    </source>
</evidence>
<dbReference type="Pfam" id="PF02786">
    <property type="entry name" value="CPSase_L_D2"/>
    <property type="match status" value="1"/>
</dbReference>
<evidence type="ECO:0000256" key="7">
    <source>
        <dbReference type="PROSITE-ProRule" id="PRU00409"/>
    </source>
</evidence>
<dbReference type="SUPFAM" id="SSF56059">
    <property type="entry name" value="Glutathione synthetase ATP-binding domain-like"/>
    <property type="match status" value="1"/>
</dbReference>
<dbReference type="PROSITE" id="PS00867">
    <property type="entry name" value="CPSASE_2"/>
    <property type="match status" value="1"/>
</dbReference>
<name>A0ABS5V7L7_9GAMM</name>
<keyword evidence="4 7" id="KW-0547">Nucleotide-binding</keyword>
<dbReference type="Proteomes" id="UP001195903">
    <property type="component" value="Unassembled WGS sequence"/>
</dbReference>
<dbReference type="InterPro" id="IPR051602">
    <property type="entry name" value="ACC_Biotin_Carboxylase"/>
</dbReference>
<accession>A0ABS5V7L7</accession>
<evidence type="ECO:0000256" key="5">
    <source>
        <dbReference type="ARBA" id="ARBA00022840"/>
    </source>
</evidence>
<evidence type="ECO:0000256" key="3">
    <source>
        <dbReference type="ARBA" id="ARBA00022598"/>
    </source>
</evidence>
<gene>
    <name evidence="10" type="ORF">KJI95_18110</name>
</gene>
<dbReference type="EC" id="6.3.4.14" evidence="2"/>
<sequence>MALFKRVLIANRGEIAVRIIRSCHLLGLETVAVYSSADKGALHTRLATRAICIGPAAAKDSYLNINAILEAAKLSGADAIHPGYGFLAERADFARAVTAQGIVFLGPDAGTIATMGDKISAIKAMKAAGIPTLPGSDGPLGHDMQANRALASRIGFPVIIKASAGGGGRGMRRVDSADALADAIALTRAEALAAFGDDSLYLEKFLTQPRHIEFQIIASGAEAICLGERDCSAQRRHQKLIEEAPAPGIVKNLLAAMAARCEAAAKGLGYQGLGTFEFLYQDGEFYFIEMNTRIQVEHTVTEMVCGLDLVLEQLKVALGEPLPARPLVRGHAIECRINAENPQTSLPSPGLVTGLQLPGGAGVRFDTALFAGAVVPPCYDSLVGKLVCHGHDREDAIARLRQALGELEITGIHTNQALHLKLLACEQFSPWQRDIHFAAKLL</sequence>
<dbReference type="InterPro" id="IPR011054">
    <property type="entry name" value="Rudment_hybrid_motif"/>
</dbReference>
<dbReference type="InterPro" id="IPR011764">
    <property type="entry name" value="Biotin_carboxylation_dom"/>
</dbReference>
<feature type="domain" description="ATP-grasp" evidence="8">
    <location>
        <begin position="122"/>
        <end position="318"/>
    </location>
</feature>
<dbReference type="NCBIfam" id="NF006367">
    <property type="entry name" value="PRK08591.1"/>
    <property type="match status" value="1"/>
</dbReference>
<dbReference type="Pfam" id="PF02785">
    <property type="entry name" value="Biotin_carb_C"/>
    <property type="match status" value="1"/>
</dbReference>
<comment type="caution">
    <text evidence="10">The sequence shown here is derived from an EMBL/GenBank/DDBJ whole genome shotgun (WGS) entry which is preliminary data.</text>
</comment>
<dbReference type="InterPro" id="IPR005479">
    <property type="entry name" value="CPAse_ATP-bd"/>
</dbReference>
<evidence type="ECO:0000256" key="4">
    <source>
        <dbReference type="ARBA" id="ARBA00022741"/>
    </source>
</evidence>
<reference evidence="10 11" key="1">
    <citation type="submission" date="2021-05" db="EMBL/GenBank/DDBJ databases">
        <title>Shewanella sp. JM162201.</title>
        <authorList>
            <person name="Xu S."/>
            <person name="Li A."/>
        </authorList>
    </citation>
    <scope>NUCLEOTIDE SEQUENCE [LARGE SCALE GENOMIC DNA]</scope>
    <source>
        <strain evidence="10 11">JM162201</strain>
    </source>
</reference>
<protein>
    <recommendedName>
        <fullName evidence="2">biotin carboxylase</fullName>
        <ecNumber evidence="2">6.3.4.14</ecNumber>
    </recommendedName>
</protein>
<comment type="catalytic activity">
    <reaction evidence="6">
        <text>N(6)-biotinyl-L-lysyl-[protein] + hydrogencarbonate + ATP = N(6)-carboxybiotinyl-L-lysyl-[protein] + ADP + phosphate + H(+)</text>
        <dbReference type="Rhea" id="RHEA:13501"/>
        <dbReference type="Rhea" id="RHEA-COMP:10505"/>
        <dbReference type="Rhea" id="RHEA-COMP:10506"/>
        <dbReference type="ChEBI" id="CHEBI:15378"/>
        <dbReference type="ChEBI" id="CHEBI:17544"/>
        <dbReference type="ChEBI" id="CHEBI:30616"/>
        <dbReference type="ChEBI" id="CHEBI:43474"/>
        <dbReference type="ChEBI" id="CHEBI:83144"/>
        <dbReference type="ChEBI" id="CHEBI:83145"/>
        <dbReference type="ChEBI" id="CHEBI:456216"/>
        <dbReference type="EC" id="6.3.4.14"/>
    </reaction>
</comment>
<dbReference type="SUPFAM" id="SSF52440">
    <property type="entry name" value="PreATP-grasp domain"/>
    <property type="match status" value="1"/>
</dbReference>
<evidence type="ECO:0000313" key="10">
    <source>
        <dbReference type="EMBL" id="MBT1446412.1"/>
    </source>
</evidence>
<dbReference type="RefSeq" id="WP_214508613.1">
    <property type="nucleotide sequence ID" value="NZ_JAHEPS010000012.1"/>
</dbReference>
<comment type="function">
    <text evidence="1">This protein is a component of the acetyl coenzyme A carboxylase complex; first, biotin carboxylase catalyzes the carboxylation of the carrier protein and then the transcarboxylase transfers the carboxyl group to form malonyl-CoA.</text>
</comment>
<dbReference type="InterPro" id="IPR016185">
    <property type="entry name" value="PreATP-grasp_dom_sf"/>
</dbReference>
<dbReference type="SUPFAM" id="SSF51246">
    <property type="entry name" value="Rudiment single hybrid motif"/>
    <property type="match status" value="1"/>
</dbReference>
<dbReference type="SMART" id="SM00878">
    <property type="entry name" value="Biotin_carb_C"/>
    <property type="match status" value="1"/>
</dbReference>
<keyword evidence="11" id="KW-1185">Reference proteome</keyword>